<dbReference type="Proteomes" id="UP000297776">
    <property type="component" value="Unassembled WGS sequence"/>
</dbReference>
<dbReference type="SUPFAM" id="SSF51261">
    <property type="entry name" value="Duplicated hybrid motif"/>
    <property type="match status" value="1"/>
</dbReference>
<proteinExistence type="predicted"/>
<evidence type="ECO:0000313" key="4">
    <source>
        <dbReference type="Proteomes" id="UP000297776"/>
    </source>
</evidence>
<sequence length="322" mass="34891">MKNFSKYLIALALVFSSFNLVNGTNQASAAATFIAPSSAPINGDYMDEDYDFGDHYGIDYDGNYYDPVYASGAGTVTKVNSGCSNAGDSNCGSGWGNYIEITHNVNGENYLTRYAHLSPGTATVTVGQSVSQGYKIGEMGNSGFSYGAHLHFEFLVNGIRVNPHYYLNEDLEGDVTPEPILHEFDGSWATLRTESPQGNATVNTFASPGVGLNGTLPTGSLYKVYEKSSRNGVDYFRVATDTWVHRDNGEVKPYMVKASYSTTTYEEPAVNPVRHSEGGLAPGDSYKAYGTEVTADGQQWYNLGGMGWIKADANGLQTYRMP</sequence>
<dbReference type="InterPro" id="IPR011055">
    <property type="entry name" value="Dup_hybrid_motif"/>
</dbReference>
<dbReference type="InterPro" id="IPR016047">
    <property type="entry name" value="M23ase_b-sheet_dom"/>
</dbReference>
<evidence type="ECO:0000256" key="1">
    <source>
        <dbReference type="SAM" id="SignalP"/>
    </source>
</evidence>
<comment type="caution">
    <text evidence="3">The sequence shown here is derived from an EMBL/GenBank/DDBJ whole genome shotgun (WGS) entry which is preliminary data.</text>
</comment>
<evidence type="ECO:0000259" key="2">
    <source>
        <dbReference type="Pfam" id="PF01551"/>
    </source>
</evidence>
<feature type="chain" id="PRO_5039586148" evidence="1">
    <location>
        <begin position="24"/>
        <end position="322"/>
    </location>
</feature>
<dbReference type="Gene3D" id="2.70.70.10">
    <property type="entry name" value="Glucose Permease (Domain IIA)"/>
    <property type="match status" value="1"/>
</dbReference>
<name>A0A4Y8LM85_9BACL</name>
<feature type="domain" description="M23ase beta-sheet core" evidence="2">
    <location>
        <begin position="54"/>
        <end position="163"/>
    </location>
</feature>
<gene>
    <name evidence="3" type="ORF">E2626_01635</name>
</gene>
<dbReference type="CDD" id="cd12797">
    <property type="entry name" value="M23_peptidase"/>
    <property type="match status" value="1"/>
</dbReference>
<dbReference type="AlphaFoldDB" id="A0A4Y8LM85"/>
<reference evidence="3 4" key="1">
    <citation type="submission" date="2019-03" db="EMBL/GenBank/DDBJ databases">
        <authorList>
            <person name="Yang Y."/>
        </authorList>
    </citation>
    <scope>NUCLEOTIDE SEQUENCE [LARGE SCALE GENOMIC DNA]</scope>
    <source>
        <strain evidence="3 4">ASL-1</strain>
    </source>
</reference>
<protein>
    <submittedName>
        <fullName evidence="3">M23 family metallopeptidase</fullName>
    </submittedName>
</protein>
<feature type="signal peptide" evidence="1">
    <location>
        <begin position="1"/>
        <end position="23"/>
    </location>
</feature>
<dbReference type="GO" id="GO:0004222">
    <property type="term" value="F:metalloendopeptidase activity"/>
    <property type="evidence" value="ECO:0007669"/>
    <property type="project" value="TreeGrafter"/>
</dbReference>
<evidence type="ECO:0000313" key="3">
    <source>
        <dbReference type="EMBL" id="TFE04056.1"/>
    </source>
</evidence>
<dbReference type="PANTHER" id="PTHR21666">
    <property type="entry name" value="PEPTIDASE-RELATED"/>
    <property type="match status" value="1"/>
</dbReference>
<dbReference type="OrthoDB" id="9805070at2"/>
<dbReference type="InterPro" id="IPR050570">
    <property type="entry name" value="Cell_wall_metabolism_enzyme"/>
</dbReference>
<dbReference type="Pfam" id="PF01551">
    <property type="entry name" value="Peptidase_M23"/>
    <property type="match status" value="1"/>
</dbReference>
<dbReference type="PANTHER" id="PTHR21666:SF270">
    <property type="entry name" value="MUREIN HYDROLASE ACTIVATOR ENVC"/>
    <property type="match status" value="1"/>
</dbReference>
<keyword evidence="4" id="KW-1185">Reference proteome</keyword>
<accession>A0A4Y8LM85</accession>
<organism evidence="3 4">
    <name type="scientific">Jeotgalibacillus salarius</name>
    <dbReference type="NCBI Taxonomy" id="546023"/>
    <lineage>
        <taxon>Bacteria</taxon>
        <taxon>Bacillati</taxon>
        <taxon>Bacillota</taxon>
        <taxon>Bacilli</taxon>
        <taxon>Bacillales</taxon>
        <taxon>Caryophanaceae</taxon>
        <taxon>Jeotgalibacillus</taxon>
    </lineage>
</organism>
<dbReference type="EMBL" id="SORX01000001">
    <property type="protein sequence ID" value="TFE04056.1"/>
    <property type="molecule type" value="Genomic_DNA"/>
</dbReference>
<dbReference type="RefSeq" id="WP_134378965.1">
    <property type="nucleotide sequence ID" value="NZ_SORX01000001.1"/>
</dbReference>
<keyword evidence="1" id="KW-0732">Signal</keyword>